<feature type="transmembrane region" description="Helical" evidence="7">
    <location>
        <begin position="12"/>
        <end position="33"/>
    </location>
</feature>
<feature type="transmembrane region" description="Helical" evidence="7">
    <location>
        <begin position="236"/>
        <end position="255"/>
    </location>
</feature>
<protein>
    <submittedName>
        <fullName evidence="9">Carbohydrate ABC transporter permease</fullName>
    </submittedName>
</protein>
<keyword evidence="6 7" id="KW-0472">Membrane</keyword>
<feature type="transmembrane region" description="Helical" evidence="7">
    <location>
        <begin position="64"/>
        <end position="87"/>
    </location>
</feature>
<evidence type="ECO:0000256" key="6">
    <source>
        <dbReference type="ARBA" id="ARBA00023136"/>
    </source>
</evidence>
<evidence type="ECO:0000259" key="8">
    <source>
        <dbReference type="PROSITE" id="PS50928"/>
    </source>
</evidence>
<dbReference type="InterPro" id="IPR035906">
    <property type="entry name" value="MetI-like_sf"/>
</dbReference>
<keyword evidence="10" id="KW-1185">Reference proteome</keyword>
<evidence type="ECO:0000256" key="2">
    <source>
        <dbReference type="ARBA" id="ARBA00022448"/>
    </source>
</evidence>
<accession>A0ABT9BR22</accession>
<comment type="subcellular location">
    <subcellularLocation>
        <location evidence="1 7">Cell membrane</location>
        <topology evidence="1 7">Multi-pass membrane protein</topology>
    </subcellularLocation>
</comment>
<dbReference type="PANTHER" id="PTHR43744:SF8">
    <property type="entry name" value="SN-GLYCEROL-3-PHOSPHATE TRANSPORT SYSTEM PERMEASE PROTEIN UGPE"/>
    <property type="match status" value="1"/>
</dbReference>
<keyword evidence="4 7" id="KW-0812">Transmembrane</keyword>
<evidence type="ECO:0000313" key="9">
    <source>
        <dbReference type="EMBL" id="MDO7883470.1"/>
    </source>
</evidence>
<dbReference type="PANTHER" id="PTHR43744">
    <property type="entry name" value="ABC TRANSPORTER PERMEASE PROTEIN MG189-RELATED-RELATED"/>
    <property type="match status" value="1"/>
</dbReference>
<comment type="similarity">
    <text evidence="7">Belongs to the binding-protein-dependent transport system permease family.</text>
</comment>
<evidence type="ECO:0000256" key="5">
    <source>
        <dbReference type="ARBA" id="ARBA00022989"/>
    </source>
</evidence>
<dbReference type="InterPro" id="IPR000515">
    <property type="entry name" value="MetI-like"/>
</dbReference>
<reference evidence="9 10" key="1">
    <citation type="submission" date="2023-07" db="EMBL/GenBank/DDBJ databases">
        <title>Protaetiibacter sp. nov WY-16 isolated from soil.</title>
        <authorList>
            <person name="Liu B."/>
            <person name="Wan Y."/>
        </authorList>
    </citation>
    <scope>NUCLEOTIDE SEQUENCE [LARGE SCALE GENOMIC DNA]</scope>
    <source>
        <strain evidence="9 10">WY-16</strain>
    </source>
</reference>
<dbReference type="SUPFAM" id="SSF161098">
    <property type="entry name" value="MetI-like"/>
    <property type="match status" value="1"/>
</dbReference>
<evidence type="ECO:0000256" key="1">
    <source>
        <dbReference type="ARBA" id="ARBA00004651"/>
    </source>
</evidence>
<organism evidence="9 10">
    <name type="scientific">Antiquaquibacter soli</name>
    <dbReference type="NCBI Taxonomy" id="3064523"/>
    <lineage>
        <taxon>Bacteria</taxon>
        <taxon>Bacillati</taxon>
        <taxon>Actinomycetota</taxon>
        <taxon>Actinomycetes</taxon>
        <taxon>Micrococcales</taxon>
        <taxon>Microbacteriaceae</taxon>
        <taxon>Antiquaquibacter</taxon>
    </lineage>
</organism>
<sequence length="270" mass="29202">MISRRERVLNLAVLVFMSLVVLVPVSLLVLASLSPTPNGRPAFGDLRWDNFVVAWQQSDFGSHLLVSLTVSLAVVGITLVITPLAAYGLAVLKAPGHKWVFLVFLAGIMIPLEGIIVPLYFTMRATPFSSTVVALIIAHSGLSVSFGVFWMRAAFRSVPGGILESAMIDGAGPLRILRSIMLPLSAPALITLGLLTFMWTWNDYFLAFVLVNNPDQLPVTVALGSFSNKYTTQYNLMSAAAILVALPIVVLYVVFQRRFIEGVLAGAVKG</sequence>
<dbReference type="RefSeq" id="WP_305003896.1">
    <property type="nucleotide sequence ID" value="NZ_JAUQUB010000005.1"/>
</dbReference>
<comment type="caution">
    <text evidence="9">The sequence shown here is derived from an EMBL/GenBank/DDBJ whole genome shotgun (WGS) entry which is preliminary data.</text>
</comment>
<dbReference type="EMBL" id="JAUQUB010000005">
    <property type="protein sequence ID" value="MDO7883470.1"/>
    <property type="molecule type" value="Genomic_DNA"/>
</dbReference>
<evidence type="ECO:0000256" key="4">
    <source>
        <dbReference type="ARBA" id="ARBA00022692"/>
    </source>
</evidence>
<evidence type="ECO:0000256" key="7">
    <source>
        <dbReference type="RuleBase" id="RU363032"/>
    </source>
</evidence>
<dbReference type="Gene3D" id="1.10.3720.10">
    <property type="entry name" value="MetI-like"/>
    <property type="match status" value="1"/>
</dbReference>
<dbReference type="Proteomes" id="UP001241072">
    <property type="component" value="Unassembled WGS sequence"/>
</dbReference>
<dbReference type="Pfam" id="PF00528">
    <property type="entry name" value="BPD_transp_1"/>
    <property type="match status" value="1"/>
</dbReference>
<feature type="transmembrane region" description="Helical" evidence="7">
    <location>
        <begin position="99"/>
        <end position="121"/>
    </location>
</feature>
<proteinExistence type="inferred from homology"/>
<dbReference type="PROSITE" id="PS50928">
    <property type="entry name" value="ABC_TM1"/>
    <property type="match status" value="1"/>
</dbReference>
<evidence type="ECO:0000256" key="3">
    <source>
        <dbReference type="ARBA" id="ARBA00022475"/>
    </source>
</evidence>
<keyword evidence="3" id="KW-1003">Cell membrane</keyword>
<feature type="domain" description="ABC transmembrane type-1" evidence="8">
    <location>
        <begin position="64"/>
        <end position="255"/>
    </location>
</feature>
<evidence type="ECO:0000313" key="10">
    <source>
        <dbReference type="Proteomes" id="UP001241072"/>
    </source>
</evidence>
<gene>
    <name evidence="9" type="ORF">Q5716_14650</name>
</gene>
<dbReference type="CDD" id="cd06261">
    <property type="entry name" value="TM_PBP2"/>
    <property type="match status" value="1"/>
</dbReference>
<keyword evidence="2 7" id="KW-0813">Transport</keyword>
<keyword evidence="5 7" id="KW-1133">Transmembrane helix</keyword>
<name>A0ABT9BR22_9MICO</name>
<feature type="transmembrane region" description="Helical" evidence="7">
    <location>
        <begin position="176"/>
        <end position="201"/>
    </location>
</feature>
<feature type="transmembrane region" description="Helical" evidence="7">
    <location>
        <begin position="133"/>
        <end position="155"/>
    </location>
</feature>